<comment type="caution">
    <text evidence="1">The sequence shown here is derived from an EMBL/GenBank/DDBJ whole genome shotgun (WGS) entry which is preliminary data.</text>
</comment>
<name>A0A9X7J157_9FIRM</name>
<accession>A0A9X7J157</accession>
<evidence type="ECO:0000313" key="1">
    <source>
        <dbReference type="EMBL" id="PRR69583.1"/>
    </source>
</evidence>
<reference evidence="1 2" key="1">
    <citation type="submission" date="2018-03" db="EMBL/GenBank/DDBJ databases">
        <title>Genome sequence of Moorella stamsii DSM 26217.</title>
        <authorList>
            <person name="Poehlein A."/>
            <person name="Daniel R."/>
        </authorList>
    </citation>
    <scope>NUCLEOTIDE SEQUENCE [LARGE SCALE GENOMIC DNA]</scope>
    <source>
        <strain evidence="2">DSM 26217</strain>
    </source>
</reference>
<sequence>MANTGINKLAQVIASRIAQQAQRPDVLELGTIQADMSLLLDRFPVPIPAGDYLIADWLMRLEIPQASRVVKTASPVNSDGTDIPGTTTYSSLQRLDFQTGDPGQVQDVHLNLKASLKAGDRVLVAWVNDGTDPVVLCKVVT</sequence>
<dbReference type="RefSeq" id="WP_054937028.1">
    <property type="nucleotide sequence ID" value="NZ_PVXL01000072.1"/>
</dbReference>
<keyword evidence="2" id="KW-1185">Reference proteome</keyword>
<gene>
    <name evidence="1" type="ORF">MOST_30050</name>
</gene>
<proteinExistence type="predicted"/>
<dbReference type="Proteomes" id="UP000239430">
    <property type="component" value="Unassembled WGS sequence"/>
</dbReference>
<dbReference type="EMBL" id="PVXL01000072">
    <property type="protein sequence ID" value="PRR69583.1"/>
    <property type="molecule type" value="Genomic_DNA"/>
</dbReference>
<organism evidence="1 2">
    <name type="scientific">Neomoorella stamsii</name>
    <dbReference type="NCBI Taxonomy" id="1266720"/>
    <lineage>
        <taxon>Bacteria</taxon>
        <taxon>Bacillati</taxon>
        <taxon>Bacillota</taxon>
        <taxon>Clostridia</taxon>
        <taxon>Neomoorellales</taxon>
        <taxon>Neomoorellaceae</taxon>
        <taxon>Neomoorella</taxon>
    </lineage>
</organism>
<evidence type="ECO:0000313" key="2">
    <source>
        <dbReference type="Proteomes" id="UP000239430"/>
    </source>
</evidence>
<evidence type="ECO:0008006" key="3">
    <source>
        <dbReference type="Google" id="ProtNLM"/>
    </source>
</evidence>
<protein>
    <recommendedName>
        <fullName evidence="3">DUF2577 domain-containing protein</fullName>
    </recommendedName>
</protein>
<dbReference type="AlphaFoldDB" id="A0A9X7J157"/>